<dbReference type="Pfam" id="PF07508">
    <property type="entry name" value="Recombinase"/>
    <property type="match status" value="1"/>
</dbReference>
<dbReference type="EMBL" id="JAHLKM010000019">
    <property type="protein sequence ID" value="MCQ4334214.1"/>
    <property type="molecule type" value="Genomic_DNA"/>
</dbReference>
<dbReference type="SUPFAM" id="SSF53041">
    <property type="entry name" value="Resolvase-like"/>
    <property type="match status" value="1"/>
</dbReference>
<dbReference type="PROSITE" id="PS51737">
    <property type="entry name" value="RECOMBINASE_DNA_BIND"/>
    <property type="match status" value="1"/>
</dbReference>
<dbReference type="Gene3D" id="3.40.50.1390">
    <property type="entry name" value="Resolvase, N-terminal catalytic domain"/>
    <property type="match status" value="1"/>
</dbReference>
<dbReference type="Proteomes" id="UP001139494">
    <property type="component" value="Unassembled WGS sequence"/>
</dbReference>
<dbReference type="PANTHER" id="PTHR30461:SF23">
    <property type="entry name" value="DNA RECOMBINASE-RELATED"/>
    <property type="match status" value="1"/>
</dbReference>
<evidence type="ECO:0000259" key="4">
    <source>
        <dbReference type="PROSITE" id="PS51737"/>
    </source>
</evidence>
<sequence>MRFDIIPDLNTLYTSELKGYIYAGIPALIISFLCVVYAIGGFKDLYAIIPEDLYYPHIWFILQFLAIGLIAPDEFDGTRFVILGRVSTKDQLPNADFENRLQPIRDHARNERNGTVVKEFTGSESGATMDRESLDEILEMAEADKFDVLAVRDLDRLSRAEPWDTIGYLLKLRETGVNLYEHPEQYYAWDDLNDFQRLSQGMFFSREWYRRISEGRRAGVFKQLEKGRWPLQTHFGYEKDDDRDDGDRNIYIDESKAEILYRIFEIYERTHNIAQTQREINDRFEDQLNNGLTYSRIQTVLSSRLCIGQLTYEGVTKREIPDLVAVPEEMYENVQSILESTSRNDAGKIPEPIVDATTTFGIEYVQSILEQISFRRCKRCGSQLKPYSKTEIFGIPVEKVRCESCDYDGPLLSAKEFREIHQTAPLSCPFCYQAGDFEVEKSQHGLDMTKYECGNCSRQFHTPVGPGKIKRYLNNPDLGVELGGETEQEQDQNSSNGQSQSEKQLTLSEL</sequence>
<dbReference type="Gene3D" id="3.90.1750.20">
    <property type="entry name" value="Putative Large Serine Recombinase, Chain B, Domain 2"/>
    <property type="match status" value="1"/>
</dbReference>
<dbReference type="PROSITE" id="PS51736">
    <property type="entry name" value="RECOMBINASES_3"/>
    <property type="match status" value="1"/>
</dbReference>
<feature type="transmembrane region" description="Helical" evidence="2">
    <location>
        <begin position="54"/>
        <end position="71"/>
    </location>
</feature>
<dbReference type="InterPro" id="IPR038109">
    <property type="entry name" value="DNA_bind_recomb_sf"/>
</dbReference>
<dbReference type="GO" id="GO:0000150">
    <property type="term" value="F:DNA strand exchange activity"/>
    <property type="evidence" value="ECO:0007669"/>
    <property type="project" value="InterPro"/>
</dbReference>
<dbReference type="InterPro" id="IPR006119">
    <property type="entry name" value="Resolv_N"/>
</dbReference>
<dbReference type="AlphaFoldDB" id="A0A9R1D5B5"/>
<evidence type="ECO:0000259" key="3">
    <source>
        <dbReference type="PROSITE" id="PS51736"/>
    </source>
</evidence>
<feature type="transmembrane region" description="Helical" evidence="2">
    <location>
        <begin position="20"/>
        <end position="42"/>
    </location>
</feature>
<dbReference type="CDD" id="cd00338">
    <property type="entry name" value="Ser_Recombinase"/>
    <property type="match status" value="1"/>
</dbReference>
<keyword evidence="2" id="KW-0472">Membrane</keyword>
<comment type="caution">
    <text evidence="5">The sequence shown here is derived from an EMBL/GenBank/DDBJ whole genome shotgun (WGS) entry which is preliminary data.</text>
</comment>
<evidence type="ECO:0000313" key="6">
    <source>
        <dbReference type="Proteomes" id="UP001139494"/>
    </source>
</evidence>
<dbReference type="InterPro" id="IPR011109">
    <property type="entry name" value="DNA_bind_recombinase_dom"/>
</dbReference>
<protein>
    <submittedName>
        <fullName evidence="5">Recombinase family protein</fullName>
    </submittedName>
</protein>
<keyword evidence="2" id="KW-1133">Transmembrane helix</keyword>
<proteinExistence type="predicted"/>
<feature type="domain" description="Recombinase" evidence="4">
    <location>
        <begin position="234"/>
        <end position="344"/>
    </location>
</feature>
<dbReference type="RefSeq" id="WP_256030251.1">
    <property type="nucleotide sequence ID" value="NZ_JAHLKM010000019.1"/>
</dbReference>
<evidence type="ECO:0000256" key="1">
    <source>
        <dbReference type="SAM" id="MobiDB-lite"/>
    </source>
</evidence>
<dbReference type="InterPro" id="IPR050639">
    <property type="entry name" value="SSR_resolvase"/>
</dbReference>
<evidence type="ECO:0000256" key="2">
    <source>
        <dbReference type="SAM" id="Phobius"/>
    </source>
</evidence>
<reference evidence="5" key="1">
    <citation type="journal article" date="2023" name="Front. Microbiol.">
        <title>Genomic-based phylogenetic and metabolic analyses of the genus Natronomonas, and description of Natronomonas aquatica sp. nov.</title>
        <authorList>
            <person name="Garcia-Roldan A."/>
            <person name="Duran-Viseras A."/>
            <person name="de la Haba R.R."/>
            <person name="Corral P."/>
            <person name="Sanchez-Porro C."/>
            <person name="Ventosa A."/>
        </authorList>
    </citation>
    <scope>NUCLEOTIDE SEQUENCE</scope>
    <source>
        <strain evidence="5">F2-12</strain>
    </source>
</reference>
<feature type="domain" description="Resolvase/invertase-type recombinase catalytic" evidence="3">
    <location>
        <begin position="79"/>
        <end position="229"/>
    </location>
</feature>
<dbReference type="PANTHER" id="PTHR30461">
    <property type="entry name" value="DNA-INVERTASE FROM LAMBDOID PROPHAGE"/>
    <property type="match status" value="1"/>
</dbReference>
<feature type="region of interest" description="Disordered" evidence="1">
    <location>
        <begin position="475"/>
        <end position="510"/>
    </location>
</feature>
<dbReference type="InterPro" id="IPR036162">
    <property type="entry name" value="Resolvase-like_N_sf"/>
</dbReference>
<dbReference type="SMART" id="SM00857">
    <property type="entry name" value="Resolvase"/>
    <property type="match status" value="1"/>
</dbReference>
<dbReference type="Pfam" id="PF00239">
    <property type="entry name" value="Resolvase"/>
    <property type="match status" value="1"/>
</dbReference>
<accession>A0A9R1D5B5</accession>
<organism evidence="5 6">
    <name type="scientific">Natronomonas aquatica</name>
    <dbReference type="NCBI Taxonomy" id="2841590"/>
    <lineage>
        <taxon>Archaea</taxon>
        <taxon>Methanobacteriati</taxon>
        <taxon>Methanobacteriota</taxon>
        <taxon>Stenosarchaea group</taxon>
        <taxon>Halobacteria</taxon>
        <taxon>Halobacteriales</taxon>
        <taxon>Natronomonadaceae</taxon>
        <taxon>Natronomonas</taxon>
    </lineage>
</organism>
<dbReference type="GO" id="GO:0003677">
    <property type="term" value="F:DNA binding"/>
    <property type="evidence" value="ECO:0007669"/>
    <property type="project" value="InterPro"/>
</dbReference>
<feature type="compositionally biased region" description="Low complexity" evidence="1">
    <location>
        <begin position="491"/>
        <end position="504"/>
    </location>
</feature>
<keyword evidence="2" id="KW-0812">Transmembrane</keyword>
<gene>
    <name evidence="5" type="ORF">KM295_12145</name>
</gene>
<evidence type="ECO:0000313" key="5">
    <source>
        <dbReference type="EMBL" id="MCQ4334214.1"/>
    </source>
</evidence>
<name>A0A9R1D5B5_9EURY</name>
<keyword evidence="6" id="KW-1185">Reference proteome</keyword>